<sequence length="401" mass="46320">MYKIDESKDREKYILLIPAMLDYHFPLMKYAFYSKNYHPVIIDLEEDVENIGLKYVNNDMCYPAIMNVGQIIAALQSGKYDLNRTRVLMATAGDACRGSNYIGTLKRGLRKAGFEDVPVLNINVQGIAKEETMKVDIGMAIRALVSVYYGDILMILYNNVLPNEKNPGTTKAKYDYWMDILATDLKEGRHLSVRWMKKRFKHISDDFATIEQNPDKKQIVGIAGEIYMKYCHLGNWDLEKYLQDNNCQAHTNGVTWYMLYYMDTHLLNKKSVISPFCRIAQHFLVCIQKKMVNEIRRNGFFTLDDFMTLKEKVRPYISMNYSMGDGWLVGMECAGYLLSDCRKVMSVQSFCCMVMQTCGKGMYSVIERRLSGKGHIANADIDTSGSRMNYYNRVHLLIHQN</sequence>
<organism evidence="1 2">
    <name type="scientific">Pseudobutyrivibrio ruminis</name>
    <dbReference type="NCBI Taxonomy" id="46206"/>
    <lineage>
        <taxon>Bacteria</taxon>
        <taxon>Bacillati</taxon>
        <taxon>Bacillota</taxon>
        <taxon>Clostridia</taxon>
        <taxon>Lachnospirales</taxon>
        <taxon>Lachnospiraceae</taxon>
        <taxon>Pseudobutyrivibrio</taxon>
    </lineage>
</organism>
<evidence type="ECO:0008006" key="3">
    <source>
        <dbReference type="Google" id="ProtNLM"/>
    </source>
</evidence>
<name>A0A2G3DVQ3_9FIRM</name>
<reference evidence="1 2" key="2">
    <citation type="submission" date="2017-10" db="EMBL/GenBank/DDBJ databases">
        <authorList>
            <person name="Banno H."/>
            <person name="Chua N.-H."/>
        </authorList>
    </citation>
    <scope>NUCLEOTIDE SEQUENCE [LARGE SCALE GENOMIC DNA]</scope>
    <source>
        <strain evidence="1 2">JK626</strain>
    </source>
</reference>
<protein>
    <recommendedName>
        <fullName evidence="3">2-hydroxyglutaryl-CoA dehydratase</fullName>
    </recommendedName>
</protein>
<accession>A0A2G3DVQ3</accession>
<proteinExistence type="predicted"/>
<dbReference type="EMBL" id="PDYF01000011">
    <property type="protein sequence ID" value="PHU34945.1"/>
    <property type="molecule type" value="Genomic_DNA"/>
</dbReference>
<dbReference type="InterPro" id="IPR051805">
    <property type="entry name" value="Dehydratase_Activator_Redct"/>
</dbReference>
<dbReference type="Proteomes" id="UP000225889">
    <property type="component" value="Unassembled WGS sequence"/>
</dbReference>
<dbReference type="PANTHER" id="PTHR32329:SF5">
    <property type="entry name" value="ACTIVATOR OF 2-HYDROXYACYL-COA DEHYDRATASE"/>
    <property type="match status" value="1"/>
</dbReference>
<reference evidence="1 2" key="1">
    <citation type="submission" date="2017-10" db="EMBL/GenBank/DDBJ databases">
        <title>Resolving the taxonomy of Roseburia spp., Eubacterium rectale and Agathobacter spp. through phylogenomic analysis.</title>
        <authorList>
            <person name="Sheridan P.O."/>
            <person name="Walker A.W."/>
            <person name="Duncan S.H."/>
            <person name="Scott K.P."/>
            <person name="Toole P.W.O."/>
            <person name="Luis P."/>
            <person name="Flint H.J."/>
        </authorList>
    </citation>
    <scope>NUCLEOTIDE SEQUENCE [LARGE SCALE GENOMIC DNA]</scope>
    <source>
        <strain evidence="1 2">JK626</strain>
    </source>
</reference>
<dbReference type="AlphaFoldDB" id="A0A2G3DVQ3"/>
<gene>
    <name evidence="1" type="ORF">CSX01_06310</name>
</gene>
<evidence type="ECO:0000313" key="1">
    <source>
        <dbReference type="EMBL" id="PHU34945.1"/>
    </source>
</evidence>
<dbReference type="RefSeq" id="WP_099391805.1">
    <property type="nucleotide sequence ID" value="NZ_PDYF01000011.1"/>
</dbReference>
<evidence type="ECO:0000313" key="2">
    <source>
        <dbReference type="Proteomes" id="UP000225889"/>
    </source>
</evidence>
<dbReference type="PANTHER" id="PTHR32329">
    <property type="entry name" value="BIFUNCTIONAL PROTEIN [INCLUDES 2-HYDROXYACYL-COA DEHYDRATASE (N-TER) AND ITS ACTIVATOR DOMAIN (C_TERM)-RELATED"/>
    <property type="match status" value="1"/>
</dbReference>
<comment type="caution">
    <text evidence="1">The sequence shown here is derived from an EMBL/GenBank/DDBJ whole genome shotgun (WGS) entry which is preliminary data.</text>
</comment>